<dbReference type="EMBL" id="JAIWYP010000006">
    <property type="protein sequence ID" value="KAH3805613.1"/>
    <property type="molecule type" value="Genomic_DNA"/>
</dbReference>
<keyword evidence="2" id="KW-1185">Reference proteome</keyword>
<dbReference type="AlphaFoldDB" id="A0A9D4FV93"/>
<reference evidence="1" key="2">
    <citation type="submission" date="2020-11" db="EMBL/GenBank/DDBJ databases">
        <authorList>
            <person name="McCartney M.A."/>
            <person name="Auch B."/>
            <person name="Kono T."/>
            <person name="Mallez S."/>
            <person name="Becker A."/>
            <person name="Gohl D.M."/>
            <person name="Silverstein K.A.T."/>
            <person name="Koren S."/>
            <person name="Bechman K.B."/>
            <person name="Herman A."/>
            <person name="Abrahante J.E."/>
            <person name="Garbe J."/>
        </authorList>
    </citation>
    <scope>NUCLEOTIDE SEQUENCE</scope>
    <source>
        <strain evidence="1">Duluth1</strain>
        <tissue evidence="1">Whole animal</tissue>
    </source>
</reference>
<evidence type="ECO:0000313" key="1">
    <source>
        <dbReference type="EMBL" id="KAH3805613.1"/>
    </source>
</evidence>
<gene>
    <name evidence="1" type="ORF">DPMN_133918</name>
</gene>
<reference evidence="1" key="1">
    <citation type="journal article" date="2019" name="bioRxiv">
        <title>The Genome of the Zebra Mussel, Dreissena polymorpha: A Resource for Invasive Species Research.</title>
        <authorList>
            <person name="McCartney M.A."/>
            <person name="Auch B."/>
            <person name="Kono T."/>
            <person name="Mallez S."/>
            <person name="Zhang Y."/>
            <person name="Obille A."/>
            <person name="Becker A."/>
            <person name="Abrahante J.E."/>
            <person name="Garbe J."/>
            <person name="Badalamenti J.P."/>
            <person name="Herman A."/>
            <person name="Mangelson H."/>
            <person name="Liachko I."/>
            <person name="Sullivan S."/>
            <person name="Sone E.D."/>
            <person name="Koren S."/>
            <person name="Silverstein K.A.T."/>
            <person name="Beckman K.B."/>
            <person name="Gohl D.M."/>
        </authorList>
    </citation>
    <scope>NUCLEOTIDE SEQUENCE</scope>
    <source>
        <strain evidence="1">Duluth1</strain>
        <tissue evidence="1">Whole animal</tissue>
    </source>
</reference>
<sequence length="92" mass="10484">MKLFNQHDDDEDIGIFKNRADGTRSGVSSEEECIKKMMQLFGSYDIFGVHEVENRLLSTASKNVATNDIRDDLLTCESRPKTLLKKFAEKNV</sequence>
<comment type="caution">
    <text evidence="1">The sequence shown here is derived from an EMBL/GenBank/DDBJ whole genome shotgun (WGS) entry which is preliminary data.</text>
</comment>
<name>A0A9D4FV93_DREPO</name>
<evidence type="ECO:0000313" key="2">
    <source>
        <dbReference type="Proteomes" id="UP000828390"/>
    </source>
</evidence>
<dbReference type="Proteomes" id="UP000828390">
    <property type="component" value="Unassembled WGS sequence"/>
</dbReference>
<protein>
    <submittedName>
        <fullName evidence="1">Uncharacterized protein</fullName>
    </submittedName>
</protein>
<accession>A0A9D4FV93</accession>
<organism evidence="1 2">
    <name type="scientific">Dreissena polymorpha</name>
    <name type="common">Zebra mussel</name>
    <name type="synonym">Mytilus polymorpha</name>
    <dbReference type="NCBI Taxonomy" id="45954"/>
    <lineage>
        <taxon>Eukaryota</taxon>
        <taxon>Metazoa</taxon>
        <taxon>Spiralia</taxon>
        <taxon>Lophotrochozoa</taxon>
        <taxon>Mollusca</taxon>
        <taxon>Bivalvia</taxon>
        <taxon>Autobranchia</taxon>
        <taxon>Heteroconchia</taxon>
        <taxon>Euheterodonta</taxon>
        <taxon>Imparidentia</taxon>
        <taxon>Neoheterodontei</taxon>
        <taxon>Myida</taxon>
        <taxon>Dreissenoidea</taxon>
        <taxon>Dreissenidae</taxon>
        <taxon>Dreissena</taxon>
    </lineage>
</organism>
<proteinExistence type="predicted"/>